<dbReference type="InterPro" id="IPR052931">
    <property type="entry name" value="Prophage_regulatory_activator"/>
</dbReference>
<dbReference type="EMBL" id="STFG01000043">
    <property type="protein sequence ID" value="THT95457.1"/>
    <property type="molecule type" value="Genomic_DNA"/>
</dbReference>
<protein>
    <submittedName>
        <fullName evidence="1">AlpA family phage regulatory protein</fullName>
    </submittedName>
</protein>
<dbReference type="InterPro" id="IPR010260">
    <property type="entry name" value="AlpA"/>
</dbReference>
<dbReference type="RefSeq" id="WP_136574996.1">
    <property type="nucleotide sequence ID" value="NZ_STFG01000043.1"/>
</dbReference>
<accession>A0A4S8ELI6</accession>
<name>A0A4S8ELI6_9BURK</name>
<dbReference type="Proteomes" id="UP000308917">
    <property type="component" value="Unassembled WGS sequence"/>
</dbReference>
<gene>
    <name evidence="1" type="ORF">E9531_17125</name>
</gene>
<dbReference type="Pfam" id="PF05930">
    <property type="entry name" value="Phage_AlpA"/>
    <property type="match status" value="1"/>
</dbReference>
<evidence type="ECO:0000313" key="1">
    <source>
        <dbReference type="EMBL" id="THT95457.1"/>
    </source>
</evidence>
<dbReference type="AlphaFoldDB" id="A0A4S8ELI6"/>
<dbReference type="PANTHER" id="PTHR36154:SF1">
    <property type="entry name" value="DNA-BINDING TRANSCRIPTIONAL ACTIVATOR ALPA"/>
    <property type="match status" value="1"/>
</dbReference>
<evidence type="ECO:0000313" key="2">
    <source>
        <dbReference type="Proteomes" id="UP000308917"/>
    </source>
</evidence>
<dbReference type="PANTHER" id="PTHR36154">
    <property type="entry name" value="DNA-BINDING TRANSCRIPTIONAL ACTIVATOR ALPA"/>
    <property type="match status" value="1"/>
</dbReference>
<proteinExistence type="predicted"/>
<comment type="caution">
    <text evidence="1">The sequence shown here is derived from an EMBL/GenBank/DDBJ whole genome shotgun (WGS) entry which is preliminary data.</text>
</comment>
<dbReference type="OrthoDB" id="5398721at2"/>
<reference evidence="1 2" key="1">
    <citation type="journal article" date="2015" name="Antonie Van Leeuwenhoek">
        <title>Lampropedia puyangensis sp. nov., isolated from symptomatic bark of Populus ? euramericana canker and emended description of Lampropedia hyalina (Ehrenberg 1832) Lee et al. 2004.</title>
        <authorList>
            <person name="Li Y."/>
            <person name="Wang T."/>
            <person name="Piao C.G."/>
            <person name="Wang L.F."/>
            <person name="Tian G.Z."/>
            <person name="Zhu T.H."/>
            <person name="Guo M.W."/>
        </authorList>
    </citation>
    <scope>NUCLEOTIDE SEQUENCE [LARGE SCALE GENOMIC DNA]</scope>
    <source>
        <strain evidence="1 2">2-bin</strain>
    </source>
</reference>
<keyword evidence="2" id="KW-1185">Reference proteome</keyword>
<organism evidence="1 2">
    <name type="scientific">Lampropedia puyangensis</name>
    <dbReference type="NCBI Taxonomy" id="1330072"/>
    <lineage>
        <taxon>Bacteria</taxon>
        <taxon>Pseudomonadati</taxon>
        <taxon>Pseudomonadota</taxon>
        <taxon>Betaproteobacteria</taxon>
        <taxon>Burkholderiales</taxon>
        <taxon>Comamonadaceae</taxon>
        <taxon>Lampropedia</taxon>
    </lineage>
</organism>
<sequence length="68" mass="7764">MIRAVACARLLNISRSALYDWLDPKSPRYKKDFPKRIRLSSRVIGWRLSEVNAWISSKQTDQASGGAK</sequence>